<evidence type="ECO:0000313" key="1">
    <source>
        <dbReference type="EMBL" id="SBV50868.1"/>
    </source>
</evidence>
<protein>
    <submittedName>
        <fullName evidence="1">Uncharacterized protein</fullName>
    </submittedName>
</protein>
<dbReference type="Proteomes" id="UP000092503">
    <property type="component" value="Unassembled WGS sequence"/>
</dbReference>
<proteinExistence type="predicted"/>
<reference evidence="1 2" key="1">
    <citation type="submission" date="2016-06" db="EMBL/GenBank/DDBJ databases">
        <authorList>
            <person name="Kjaerup R.B."/>
            <person name="Dalgaard T.S."/>
            <person name="Juul-Madsen H.R."/>
        </authorList>
    </citation>
    <scope>NUCLEOTIDE SEQUENCE [LARGE SCALE GENOMIC DNA]</scope>
    <source>
        <strain evidence="1">LMG947</strain>
    </source>
</reference>
<dbReference type="RefSeq" id="WP_258077736.1">
    <property type="nucleotide sequence ID" value="NZ_FLTX01000023.1"/>
</dbReference>
<accession>A0A1C3NKJ9</accession>
<sequence>MSVPSSCIDCHGDGRGVRNAAQVNGSGIVFAEPVSPKDWRAP</sequence>
<name>A0A1C3NKJ9_9XANT</name>
<organism evidence="1 2">
    <name type="scientific">Xanthomonas bromi</name>
    <dbReference type="NCBI Taxonomy" id="56449"/>
    <lineage>
        <taxon>Bacteria</taxon>
        <taxon>Pseudomonadati</taxon>
        <taxon>Pseudomonadota</taxon>
        <taxon>Gammaproteobacteria</taxon>
        <taxon>Lysobacterales</taxon>
        <taxon>Lysobacteraceae</taxon>
        <taxon>Xanthomonas</taxon>
    </lineage>
</organism>
<dbReference type="STRING" id="56449.XBLMG947_1650"/>
<dbReference type="AlphaFoldDB" id="A0A1C3NKJ9"/>
<dbReference type="EMBL" id="FLTX01000023">
    <property type="protein sequence ID" value="SBV50868.1"/>
    <property type="molecule type" value="Genomic_DNA"/>
</dbReference>
<evidence type="ECO:0000313" key="2">
    <source>
        <dbReference type="Proteomes" id="UP000092503"/>
    </source>
</evidence>
<gene>
    <name evidence="1" type="ORF">XBLMG947_1650</name>
</gene>